<evidence type="ECO:0000256" key="5">
    <source>
        <dbReference type="ARBA" id="ARBA00022824"/>
    </source>
</evidence>
<evidence type="ECO:0000256" key="9">
    <source>
        <dbReference type="ARBA" id="ARBA00022989"/>
    </source>
</evidence>
<keyword evidence="8" id="KW-0735">Signal-anchor</keyword>
<evidence type="ECO:0000256" key="4">
    <source>
        <dbReference type="ARBA" id="ARBA00022692"/>
    </source>
</evidence>
<dbReference type="PANTHER" id="PTHR42735:SF6">
    <property type="entry name" value="SPHINGOSINE-1-PHOSPHATE LYASE 1"/>
    <property type="match status" value="1"/>
</dbReference>
<keyword evidence="7" id="KW-0746">Sphingolipid metabolism</keyword>
<evidence type="ECO:0000256" key="14">
    <source>
        <dbReference type="ARBA" id="ARBA00038302"/>
    </source>
</evidence>
<evidence type="ECO:0000313" key="22">
    <source>
        <dbReference type="Proteomes" id="UP001295444"/>
    </source>
</evidence>
<dbReference type="EMBL" id="OW240922">
    <property type="protein sequence ID" value="CAH2321262.1"/>
    <property type="molecule type" value="Genomic_DNA"/>
</dbReference>
<dbReference type="Gene3D" id="3.40.640.10">
    <property type="entry name" value="Type I PLP-dependent aspartate aminotransferase-like (Major domain)"/>
    <property type="match status" value="1"/>
</dbReference>
<evidence type="ECO:0000256" key="11">
    <source>
        <dbReference type="ARBA" id="ARBA00023098"/>
    </source>
</evidence>
<dbReference type="Gene3D" id="3.90.1150.10">
    <property type="entry name" value="Aspartate Aminotransferase, domain 1"/>
    <property type="match status" value="1"/>
</dbReference>
<evidence type="ECO:0000256" key="7">
    <source>
        <dbReference type="ARBA" id="ARBA00022919"/>
    </source>
</evidence>
<evidence type="ECO:0000256" key="19">
    <source>
        <dbReference type="ARBA" id="ARBA00069333"/>
    </source>
</evidence>
<feature type="non-terminal residue" evidence="21">
    <location>
        <position position="896"/>
    </location>
</feature>
<comment type="function">
    <text evidence="17">Cleaves phosphorylated sphingoid bases (PSBs), such as sphingosine-1-phosphate, into fatty aldehydes and phosphoethanolamine. Elevates stress-induced ceramide production and apoptosis. Required for global lipid homeostasis in liver and cholesterol homeostasis in fibroblasts. Involved in the regulation of pro-inflammatory response and neutrophil trafficking. Modulates neuronal autophagy via phosphoethanolamine production which regulates accumulation of aggregate-prone proteins such as APP. Seems to play a role in establishing neuronal contact sites and axonal maintenance.</text>
</comment>
<keyword evidence="4" id="KW-0812">Transmembrane</keyword>
<evidence type="ECO:0000256" key="18">
    <source>
        <dbReference type="ARBA" id="ARBA00060475"/>
    </source>
</evidence>
<evidence type="ECO:0000256" key="17">
    <source>
        <dbReference type="ARBA" id="ARBA00053536"/>
    </source>
</evidence>
<dbReference type="GO" id="GO:0030149">
    <property type="term" value="P:sphingolipid catabolic process"/>
    <property type="evidence" value="ECO:0007669"/>
    <property type="project" value="TreeGrafter"/>
</dbReference>
<keyword evidence="10" id="KW-0944">Nitration</keyword>
<evidence type="ECO:0000256" key="2">
    <source>
        <dbReference type="ARBA" id="ARBA00004760"/>
    </source>
</evidence>
<dbReference type="EC" id="4.1.2.27" evidence="15"/>
<dbReference type="GO" id="GO:0030170">
    <property type="term" value="F:pyridoxal phosphate binding"/>
    <property type="evidence" value="ECO:0007669"/>
    <property type="project" value="InterPro"/>
</dbReference>
<keyword evidence="6 20" id="KW-0663">Pyridoxal phosphate</keyword>
<evidence type="ECO:0000256" key="6">
    <source>
        <dbReference type="ARBA" id="ARBA00022898"/>
    </source>
</evidence>
<organism evidence="21 22">
    <name type="scientific">Pelobates cultripes</name>
    <name type="common">Western spadefoot toad</name>
    <dbReference type="NCBI Taxonomy" id="61616"/>
    <lineage>
        <taxon>Eukaryota</taxon>
        <taxon>Metazoa</taxon>
        <taxon>Chordata</taxon>
        <taxon>Craniata</taxon>
        <taxon>Vertebrata</taxon>
        <taxon>Euteleostomi</taxon>
        <taxon>Amphibia</taxon>
        <taxon>Batrachia</taxon>
        <taxon>Anura</taxon>
        <taxon>Pelobatoidea</taxon>
        <taxon>Pelobatidae</taxon>
        <taxon>Pelobates</taxon>
    </lineage>
</organism>
<feature type="modified residue" description="N6-(pyridoxal phosphate)lysine" evidence="20">
    <location>
        <position position="676"/>
    </location>
</feature>
<accession>A0AAD1TAN7</accession>
<comment type="subcellular location">
    <subcellularLocation>
        <location evidence="18">Endoplasmic reticulum membrane</location>
        <topology evidence="18">Single-pass type III membrane protein</topology>
        <orientation evidence="18">Cytoplasmic side</orientation>
    </subcellularLocation>
</comment>
<evidence type="ECO:0000256" key="16">
    <source>
        <dbReference type="ARBA" id="ARBA00042568"/>
    </source>
</evidence>
<keyword evidence="9" id="KW-1133">Transmembrane helix</keyword>
<dbReference type="GO" id="GO:0005789">
    <property type="term" value="C:endoplasmic reticulum membrane"/>
    <property type="evidence" value="ECO:0007669"/>
    <property type="project" value="UniProtKB-SubCell"/>
</dbReference>
<comment type="similarity">
    <text evidence="14">Belongs to the group II decarboxylase family. Sphingosine-1-phosphate lyase subfamily.</text>
</comment>
<comment type="cofactor">
    <cofactor evidence="1 20">
        <name>pyridoxal 5'-phosphate</name>
        <dbReference type="ChEBI" id="CHEBI:597326"/>
    </cofactor>
</comment>
<dbReference type="InterPro" id="IPR002129">
    <property type="entry name" value="PyrdxlP-dep_de-COase"/>
</dbReference>
<evidence type="ECO:0000256" key="15">
    <source>
        <dbReference type="ARBA" id="ARBA00038965"/>
    </source>
</evidence>
<keyword evidence="13 21" id="KW-0456">Lyase</keyword>
<evidence type="ECO:0000256" key="13">
    <source>
        <dbReference type="ARBA" id="ARBA00023239"/>
    </source>
</evidence>
<evidence type="ECO:0000256" key="10">
    <source>
        <dbReference type="ARBA" id="ARBA00023074"/>
    </source>
</evidence>
<evidence type="ECO:0000256" key="3">
    <source>
        <dbReference type="ARBA" id="ARBA00004991"/>
    </source>
</evidence>
<keyword evidence="12" id="KW-0472">Membrane</keyword>
<proteinExistence type="inferred from homology"/>
<dbReference type="FunFam" id="3.40.640.10:FF:000020">
    <property type="entry name" value="sphingosine-1-phosphate lyase 1"/>
    <property type="match status" value="1"/>
</dbReference>
<dbReference type="FunFam" id="3.90.1150.10:FF:000020">
    <property type="entry name" value="Sphingosine-1-phosphate lyase 1"/>
    <property type="match status" value="1"/>
</dbReference>
<dbReference type="AlphaFoldDB" id="A0AAD1TAN7"/>
<comment type="pathway">
    <text evidence="3">Sphingolipid metabolism.</text>
</comment>
<dbReference type="PANTHER" id="PTHR42735">
    <property type="match status" value="1"/>
</dbReference>
<keyword evidence="22" id="KW-1185">Reference proteome</keyword>
<comment type="pathway">
    <text evidence="2">Lipid metabolism; sphingolipid metabolism.</text>
</comment>
<evidence type="ECO:0000256" key="12">
    <source>
        <dbReference type="ARBA" id="ARBA00023136"/>
    </source>
</evidence>
<dbReference type="CDD" id="cd06450">
    <property type="entry name" value="DOPA_deC_like"/>
    <property type="match status" value="1"/>
</dbReference>
<evidence type="ECO:0000256" key="20">
    <source>
        <dbReference type="PIRSR" id="PIRSR602129-50"/>
    </source>
</evidence>
<dbReference type="Gene3D" id="6.10.140.2150">
    <property type="match status" value="1"/>
</dbReference>
<gene>
    <name evidence="21" type="ORF">PECUL_23A038420</name>
</gene>
<dbReference type="GO" id="GO:0019752">
    <property type="term" value="P:carboxylic acid metabolic process"/>
    <property type="evidence" value="ECO:0007669"/>
    <property type="project" value="InterPro"/>
</dbReference>
<dbReference type="Proteomes" id="UP001295444">
    <property type="component" value="Chromosome 11"/>
</dbReference>
<dbReference type="InterPro" id="IPR015422">
    <property type="entry name" value="PyrdxlP-dep_Trfase_small"/>
</dbReference>
<evidence type="ECO:0000256" key="8">
    <source>
        <dbReference type="ARBA" id="ARBA00022968"/>
    </source>
</evidence>
<sequence>MDTQILIYSKIPSRKKDFRETSRSTGLRSQSYLGINVTSSKSDLYQANFPQLLEAIRTDLHKWDKPHFRWLDSVWGPDEHRPLTDIVQSRSSSLAQRFQFFQLMHFLKTLHIPEGPLRDLTDFEQLCSGTTSVAKAISKCLKPIHTHIHEGLPHFTRKWEQYLGCTLGEKAWEAICRRTFYAHTSVSLHKTNYKLLSTWYRTPVEIHKFHLDTLPICWQYGEGDGDIGHIWWYCRKIRPFWQMVHLKLGEITGIALQFELDALLLLNLELPLKKVKHSLLFFMLVSAKAVIAVNWKYTSPIGYQEWAAKLEQYRVLEELRWASLVQLYDKQETLEVYKDTLSKYFYDIKSVVNGRFQEVEPCHLIALTCASTLASVWIYQFLFQRESLKSRCKKQFFRILRRLPFIGTKIQSELNKALDEMSERMVGQNVGISYVKSLPPTGLKQEQVLEKLKEYSALSHVSWKSGKVSGTVYSGEDKLTQLLVKVYGEFAWSNPLHPDIFPGVRKMEAEVVRMTCSLFHGGPDACGTVTSGGTESILMACKAYRDYAYERGIKHPEIVAPVSVHAAFDKAAHYFGMKIVHVPLDSKTMQVDVKAMKRAISSNTAMLVCSAPQFPHGAIDPIEEVAKLALRYNVPFHVDACLGGFLIVFMEKAGFPLKPFDFRVKGVTSISADTHKYGYAPKGSSVILYSNKAYRHFQFFVAPDWPGGIYASPVIAGSRPGGIIAACWACMMHIGEDGYIEATKNIIETARFIQLELRKIKDIFIFGNPQVSVIALGSKSFDIYHLSNALTEKGWNLNTLQFPPSFHICLTVLHTKPGVAQQFVKDVQESVAVIMQNPGAKTTGVGAIYGMAQSIPDRTMVTEISQAFLDCLYKVEELDSTPPRKRFAGREEAAED</sequence>
<reference evidence="21" key="1">
    <citation type="submission" date="2022-03" db="EMBL/GenBank/DDBJ databases">
        <authorList>
            <person name="Alioto T."/>
            <person name="Alioto T."/>
            <person name="Gomez Garrido J."/>
        </authorList>
    </citation>
    <scope>NUCLEOTIDE SEQUENCE</scope>
</reference>
<dbReference type="InterPro" id="IPR015421">
    <property type="entry name" value="PyrdxlP-dep_Trfase_major"/>
</dbReference>
<dbReference type="InterPro" id="IPR050477">
    <property type="entry name" value="GrpII_AminoAcid_Decarb"/>
</dbReference>
<evidence type="ECO:0000313" key="21">
    <source>
        <dbReference type="EMBL" id="CAH2321262.1"/>
    </source>
</evidence>
<dbReference type="Pfam" id="PF00282">
    <property type="entry name" value="Pyridoxal_deC"/>
    <property type="match status" value="1"/>
</dbReference>
<protein>
    <recommendedName>
        <fullName evidence="19">Sphingosine-1-phosphate lyase 1</fullName>
        <ecNumber evidence="15">4.1.2.27</ecNumber>
    </recommendedName>
    <alternativeName>
        <fullName evidence="16">Sphingosine-1-phosphate aldolase</fullName>
    </alternativeName>
</protein>
<name>A0AAD1TAN7_PELCU</name>
<keyword evidence="11" id="KW-0443">Lipid metabolism</keyword>
<dbReference type="GO" id="GO:0008117">
    <property type="term" value="F:sphinganine-1-phosphate aldolase activity"/>
    <property type="evidence" value="ECO:0007669"/>
    <property type="project" value="UniProtKB-EC"/>
</dbReference>
<keyword evidence="5" id="KW-0256">Endoplasmic reticulum</keyword>
<dbReference type="InterPro" id="IPR015424">
    <property type="entry name" value="PyrdxlP-dep_Trfase"/>
</dbReference>
<dbReference type="FunFam" id="6.10.140.2150:FF:000001">
    <property type="entry name" value="Sphingosine-1-phosphate lyase 1"/>
    <property type="match status" value="1"/>
</dbReference>
<evidence type="ECO:0000256" key="1">
    <source>
        <dbReference type="ARBA" id="ARBA00001933"/>
    </source>
</evidence>
<dbReference type="SUPFAM" id="SSF53383">
    <property type="entry name" value="PLP-dependent transferases"/>
    <property type="match status" value="1"/>
</dbReference>